<accession>A0A1B1A1Z0</accession>
<feature type="transmembrane region" description="Helical" evidence="6">
    <location>
        <begin position="270"/>
        <end position="301"/>
    </location>
</feature>
<dbReference type="AlphaFoldDB" id="A0A1B1A1Z0"/>
<comment type="subcellular location">
    <subcellularLocation>
        <location evidence="1">Cell membrane</location>
        <topology evidence="1">Multi-pass membrane protein</topology>
    </subcellularLocation>
</comment>
<feature type="transmembrane region" description="Helical" evidence="6">
    <location>
        <begin position="442"/>
        <end position="464"/>
    </location>
</feature>
<evidence type="ECO:0000256" key="6">
    <source>
        <dbReference type="SAM" id="Phobius"/>
    </source>
</evidence>
<dbReference type="Pfam" id="PF02687">
    <property type="entry name" value="FtsX"/>
    <property type="match status" value="2"/>
</dbReference>
<evidence type="ECO:0000259" key="7">
    <source>
        <dbReference type="Pfam" id="PF02687"/>
    </source>
</evidence>
<evidence type="ECO:0000256" key="2">
    <source>
        <dbReference type="ARBA" id="ARBA00022475"/>
    </source>
</evidence>
<dbReference type="InterPro" id="IPR009010">
    <property type="entry name" value="Asp_de-COase-like_dom_sf"/>
</dbReference>
<dbReference type="STRING" id="1265309.K529_007435"/>
<feature type="transmembrane region" description="Helical" evidence="6">
    <location>
        <begin position="767"/>
        <end position="785"/>
    </location>
</feature>
<dbReference type="SUPFAM" id="SSF50692">
    <property type="entry name" value="ADC-like"/>
    <property type="match status" value="1"/>
</dbReference>
<name>A0A1B1A1Z0_9RHOB</name>
<evidence type="ECO:0000313" key="9">
    <source>
        <dbReference type="EMBL" id="ANP40593.1"/>
    </source>
</evidence>
<evidence type="ECO:0000259" key="8">
    <source>
        <dbReference type="Pfam" id="PF12704"/>
    </source>
</evidence>
<feature type="domain" description="MacB-like periplasmic core" evidence="8">
    <location>
        <begin position="449"/>
        <end position="640"/>
    </location>
</feature>
<feature type="transmembrane region" description="Helical" evidence="6">
    <location>
        <begin position="667"/>
        <end position="690"/>
    </location>
</feature>
<dbReference type="InterPro" id="IPR003838">
    <property type="entry name" value="ABC3_permease_C"/>
</dbReference>
<feature type="transmembrane region" description="Helical" evidence="6">
    <location>
        <begin position="326"/>
        <end position="349"/>
    </location>
</feature>
<dbReference type="KEGG" id="rmb:K529_007435"/>
<keyword evidence="2" id="KW-1003">Cell membrane</keyword>
<gene>
    <name evidence="9" type="ORF">K529_007435</name>
</gene>
<dbReference type="RefSeq" id="WP_005611301.1">
    <property type="nucleotide sequence ID" value="NZ_CP015230.1"/>
</dbReference>
<dbReference type="Pfam" id="PF12704">
    <property type="entry name" value="MacB_PCD"/>
    <property type="match status" value="1"/>
</dbReference>
<keyword evidence="5 6" id="KW-0472">Membrane</keyword>
<evidence type="ECO:0000256" key="3">
    <source>
        <dbReference type="ARBA" id="ARBA00022692"/>
    </source>
</evidence>
<dbReference type="GO" id="GO:0005886">
    <property type="term" value="C:plasma membrane"/>
    <property type="evidence" value="ECO:0007669"/>
    <property type="project" value="UniProtKB-SubCell"/>
</dbReference>
<dbReference type="PANTHER" id="PTHR30287:SF2">
    <property type="entry name" value="BLL1001 PROTEIN"/>
    <property type="match status" value="1"/>
</dbReference>
<dbReference type="Proteomes" id="UP000013243">
    <property type="component" value="Chromosome"/>
</dbReference>
<proteinExistence type="predicted"/>
<dbReference type="EMBL" id="CP015230">
    <property type="protein sequence ID" value="ANP40593.1"/>
    <property type="molecule type" value="Genomic_DNA"/>
</dbReference>
<evidence type="ECO:0000256" key="5">
    <source>
        <dbReference type="ARBA" id="ARBA00023136"/>
    </source>
</evidence>
<feature type="transmembrane region" description="Helical" evidence="6">
    <location>
        <begin position="227"/>
        <end position="250"/>
    </location>
</feature>
<keyword evidence="4 6" id="KW-1133">Transmembrane helix</keyword>
<feature type="domain" description="ABC3 transporter permease C-terminal" evidence="7">
    <location>
        <begin position="229"/>
        <end position="333"/>
    </location>
</feature>
<dbReference type="PANTHER" id="PTHR30287">
    <property type="entry name" value="MEMBRANE COMPONENT OF PREDICTED ABC SUPERFAMILY METABOLITE UPTAKE TRANSPORTER"/>
    <property type="match status" value="1"/>
</dbReference>
<keyword evidence="3 6" id="KW-0812">Transmembrane</keyword>
<organism evidence="9 10">
    <name type="scientific">Tritonibacter mobilis F1926</name>
    <dbReference type="NCBI Taxonomy" id="1265309"/>
    <lineage>
        <taxon>Bacteria</taxon>
        <taxon>Pseudomonadati</taxon>
        <taxon>Pseudomonadota</taxon>
        <taxon>Alphaproteobacteria</taxon>
        <taxon>Rhodobacterales</taxon>
        <taxon>Paracoccaceae</taxon>
        <taxon>Tritonibacter</taxon>
    </lineage>
</organism>
<dbReference type="InterPro" id="IPR025857">
    <property type="entry name" value="MacB_PCD"/>
</dbReference>
<feature type="transmembrane region" description="Helical" evidence="6">
    <location>
        <begin position="370"/>
        <end position="389"/>
    </location>
</feature>
<evidence type="ECO:0000256" key="4">
    <source>
        <dbReference type="ARBA" id="ARBA00022989"/>
    </source>
</evidence>
<dbReference type="GeneID" id="28249653"/>
<protein>
    <submittedName>
        <fullName evidence="9">ABC transporter permease</fullName>
    </submittedName>
</protein>
<dbReference type="InterPro" id="IPR038766">
    <property type="entry name" value="Membrane_comp_ABC_pdt"/>
</dbReference>
<reference evidence="9 10" key="1">
    <citation type="journal article" date="2016" name="ISME J.">
        <title>Global occurrence and heterogeneity of the Roseobacter-clade species Ruegeria mobilis.</title>
        <authorList>
            <person name="Sonnenschein E."/>
            <person name="Gram L."/>
        </authorList>
    </citation>
    <scope>NUCLEOTIDE SEQUENCE [LARGE SCALE GENOMIC DNA]</scope>
    <source>
        <strain evidence="9 10">F1926</strain>
    </source>
</reference>
<sequence length="803" mass="86619">MKHALYCFLSHWRRAPLQLLLLIAGLALATALWSAVQAINSEARASYARAVEQLGAAQLTALTSPEGTIPVETYVRLRRSGWQVSPVLEGTWQVDQNALTLLGVDALSYPGAPAMFQAASARGLDLSDVLTPPGWIFAHPTTLPDLMAFERTIALPQVPPRVVLADLSLAERLLDQPGQLSRILILPDQPQGLPDLAELVPELRQSQNPDGALADPQRLTRSFHLNLTAFGFLSFCVGLFIVQGSVTLGIEQRRGTIRTLRCLGVSTATLLQALFLELLILALVSGVLGLVIGYALAALLLPDVSATLRGLYGAPVEGSLTLRPTWVISGLVMTSLGTGAAGAQAFVALRRMANALSRSPVASARMTWRSQRVFLGASLALIAAGYLALKLVPGLIGGFAFLGGTLLGAALLLPPILFAVTSALQGALRAPLWRWLVADSRLQLPGISLSLMALLLAVATNIGVGTMVSSFRLTFLDWIEQRLPADAYVEVTSATTANQIMEWAMQNDARALPQYRIDSRTASAPLRIYGIIDDPLYRTHWPLLEAEARVWDQIYDEGAVLISEQLARREGLQTGDQIALTPDWTTQIAGIYPDYGNPDGQAVVALSTLQAWASGITVSRVGVVAPPDVSTADLMQRLRQDLNLTSDKVVEAEMIQRASVAIFDRTFVVTGALNILTLGVAGFALLTSFLSQWSKRLPHLAPVWAMGITRPQLAKLELTRSLAFAVVTFVLALPLGLLLAWALLAVINVEAFGWRLPMYLFPMEWGRLFAMTLVVAALASLLPALRLMRMSPATLLGVFASDR</sequence>
<feature type="transmembrane region" description="Helical" evidence="6">
    <location>
        <begin position="722"/>
        <end position="747"/>
    </location>
</feature>
<evidence type="ECO:0000256" key="1">
    <source>
        <dbReference type="ARBA" id="ARBA00004651"/>
    </source>
</evidence>
<feature type="domain" description="ABC3 transporter permease C-terminal" evidence="7">
    <location>
        <begin position="674"/>
        <end position="792"/>
    </location>
</feature>
<evidence type="ECO:0000313" key="10">
    <source>
        <dbReference type="Proteomes" id="UP000013243"/>
    </source>
</evidence>
<dbReference type="OrthoDB" id="343744at2"/>